<sequence>MSSQPSTKSAAKPSKPTSQTQQNSSRSSSLSSHLAMVELKQKILTSLSKLADRDTHQIAIEDLEKTIQTLSQDSLPMLLNCLYESSNDPKPAVKKESLRLLGLVCELHTDLSSTHVTKIISHIVKRLKDSDSGVKDSCRDAIGSLSKLYLNGKEENSGSVVTLFVKPLFDAMNEQNKGVQSGASMCMAKMVESASDPPVAAFQKLCPRICKLLNNQNFVAKASLLPVVGSLSQVGAIGQQSVEPLLQSIHECLASTDWATRKAAADALSALAMHSSKLVTDGASSTLTVLEACRFDKRHCSYGRRLQEKEMQGSDDQKASHDGETPASAEDSKNSNPSDRRLEPSAKGPSNGLSPTSGSLSKGKGGSISDKAVVILKKKAPALTDKVLNPEFFQKLETRGSGDLPVEVVLPRRFQNSSNSNNVEELGPNDLDSREDLIA</sequence>
<organism evidence="1 2">
    <name type="scientific">Pistacia integerrima</name>
    <dbReference type="NCBI Taxonomy" id="434235"/>
    <lineage>
        <taxon>Eukaryota</taxon>
        <taxon>Viridiplantae</taxon>
        <taxon>Streptophyta</taxon>
        <taxon>Embryophyta</taxon>
        <taxon>Tracheophyta</taxon>
        <taxon>Spermatophyta</taxon>
        <taxon>Magnoliopsida</taxon>
        <taxon>eudicotyledons</taxon>
        <taxon>Gunneridae</taxon>
        <taxon>Pentapetalae</taxon>
        <taxon>rosids</taxon>
        <taxon>malvids</taxon>
        <taxon>Sapindales</taxon>
        <taxon>Anacardiaceae</taxon>
        <taxon>Pistacia</taxon>
    </lineage>
</organism>
<protein>
    <submittedName>
        <fullName evidence="1">Uncharacterized protein</fullName>
    </submittedName>
</protein>
<reference evidence="2" key="1">
    <citation type="journal article" date="2023" name="G3 (Bethesda)">
        <title>Genome assembly and association tests identify interacting loci associated with vigor, precocity, and sex in interspecific pistachio rootstocks.</title>
        <authorList>
            <person name="Palmer W."/>
            <person name="Jacygrad E."/>
            <person name="Sagayaradj S."/>
            <person name="Cavanaugh K."/>
            <person name="Han R."/>
            <person name="Bertier L."/>
            <person name="Beede B."/>
            <person name="Kafkas S."/>
            <person name="Golino D."/>
            <person name="Preece J."/>
            <person name="Michelmore R."/>
        </authorList>
    </citation>
    <scope>NUCLEOTIDE SEQUENCE [LARGE SCALE GENOMIC DNA]</scope>
</reference>
<evidence type="ECO:0000313" key="1">
    <source>
        <dbReference type="EMBL" id="KAJ0047139.1"/>
    </source>
</evidence>
<comment type="caution">
    <text evidence="1">The sequence shown here is derived from an EMBL/GenBank/DDBJ whole genome shotgun (WGS) entry which is preliminary data.</text>
</comment>
<name>A0ACC0Z8H8_9ROSI</name>
<gene>
    <name evidence="1" type="ORF">Pint_04193</name>
</gene>
<accession>A0ACC0Z8H8</accession>
<dbReference type="EMBL" id="CM047738">
    <property type="protein sequence ID" value="KAJ0047139.1"/>
    <property type="molecule type" value="Genomic_DNA"/>
</dbReference>
<keyword evidence="2" id="KW-1185">Reference proteome</keyword>
<dbReference type="Proteomes" id="UP001163603">
    <property type="component" value="Chromosome 3"/>
</dbReference>
<proteinExistence type="predicted"/>
<evidence type="ECO:0000313" key="2">
    <source>
        <dbReference type="Proteomes" id="UP001163603"/>
    </source>
</evidence>